<feature type="compositionally biased region" description="Polar residues" evidence="8">
    <location>
        <begin position="667"/>
        <end position="676"/>
    </location>
</feature>
<feature type="compositionally biased region" description="Polar residues" evidence="8">
    <location>
        <begin position="509"/>
        <end position="519"/>
    </location>
</feature>
<dbReference type="InterPro" id="IPR019821">
    <property type="entry name" value="Kinesin_motor_CS"/>
</dbReference>
<keyword evidence="3 5" id="KW-0067">ATP-binding</keyword>
<dbReference type="PROSITE" id="PS50067">
    <property type="entry name" value="KINESIN_MOTOR_2"/>
    <property type="match status" value="1"/>
</dbReference>
<evidence type="ECO:0000313" key="10">
    <source>
        <dbReference type="EMBL" id="KAK6475496.1"/>
    </source>
</evidence>
<feature type="region of interest" description="Disordered" evidence="8">
    <location>
        <begin position="407"/>
        <end position="432"/>
    </location>
</feature>
<evidence type="ECO:0000256" key="2">
    <source>
        <dbReference type="ARBA" id="ARBA00022741"/>
    </source>
</evidence>
<dbReference type="PANTHER" id="PTHR47969:SF33">
    <property type="entry name" value="KINESIN-LIKE PROTEIN"/>
    <property type="match status" value="1"/>
</dbReference>
<keyword evidence="7" id="KW-0175">Coiled coil</keyword>
<dbReference type="Gene3D" id="3.40.850.10">
    <property type="entry name" value="Kinesin motor domain"/>
    <property type="match status" value="1"/>
</dbReference>
<evidence type="ECO:0000256" key="7">
    <source>
        <dbReference type="SAM" id="Coils"/>
    </source>
</evidence>
<accession>A0ABR0YSF8</accession>
<comment type="similarity">
    <text evidence="5 6">Belongs to the TRAFAC class myosin-kinesin ATPase superfamily. Kinesin family.</text>
</comment>
<sequence length="752" mass="83723">MFLISSGEPLESGDVRGDAGGDESSVLVAVRVRPLNSTERSQGDQGVLYCPGQGTILVNNGVQDRAFNFDAVFEAGSSQHEVFEQCGVKRLIDLAADGFSCTVFGFGQTGSGKTYTITGPHSLFSDGLRERSFYGLMQRSFAYLLDRVQAKEGDFVLSASYLEIYNEQVHDLLNPGLTDSLTIRWTKNTGFYVENLSNVEFESLDSVMALLEGGIGSRQTSSHSQNQQSSRSHSIFTVYIESEVAHPDGRGGYLARHGKLCMVDLAGSERVKETGSSGELMEEAGNINRSLLTLGNCISALVDPRKREGHIPYRDSKLTKLLADSLGGSGVTLMIACISPATMNLQETMNTLRYASRAKRIKNRPVAKRDSKERRVISLEREIKFLRMENLFLRQRLQLPVVSRKHWPENGESGSTCSSEHGGVEPAEPLKKVPPFPKHSLYDLLQEFMRENDALRQERSALLSSRESSRQTRKMLSQENGRLMRKLEDLERVISSSPLTSSTQSGHSTESMSSCSSGQCPHFSSPLHRHKQVAVYPYHPGHHCHGCASDSSLQALYPAEWYARPRPFVSVEDPAPLIPLPHDQLDPPRGGASLTDQHRQVELPPIEFFIHENKAKHPPDPQGGLQQPQPALNQQQSVDAILPRRKKSQATSGSYANRFQLMKETRTQPGNTPPQRSQDRVLPSAPPLPSPPHLETAALQPRRGRVKAEPSLPRQEELRAQVKKEHPRHMTREHERHGNAERRQPDRTKHPS</sequence>
<dbReference type="InterPro" id="IPR036961">
    <property type="entry name" value="Kinesin_motor_dom_sf"/>
</dbReference>
<evidence type="ECO:0000256" key="4">
    <source>
        <dbReference type="ARBA" id="ARBA00023212"/>
    </source>
</evidence>
<evidence type="ECO:0000256" key="3">
    <source>
        <dbReference type="ARBA" id="ARBA00022840"/>
    </source>
</evidence>
<keyword evidence="4" id="KW-0963">Cytoplasm</keyword>
<keyword evidence="2 5" id="KW-0547">Nucleotide-binding</keyword>
<dbReference type="Proteomes" id="UP001369086">
    <property type="component" value="Unassembled WGS sequence"/>
</dbReference>
<dbReference type="PANTHER" id="PTHR47969">
    <property type="entry name" value="CHROMOSOME-ASSOCIATED KINESIN KIF4A-RELATED"/>
    <property type="match status" value="1"/>
</dbReference>
<feature type="region of interest" description="Disordered" evidence="8">
    <location>
        <begin position="613"/>
        <end position="634"/>
    </location>
</feature>
<dbReference type="SUPFAM" id="SSF52540">
    <property type="entry name" value="P-loop containing nucleoside triphosphate hydrolases"/>
    <property type="match status" value="1"/>
</dbReference>
<dbReference type="Pfam" id="PF00225">
    <property type="entry name" value="Kinesin"/>
    <property type="match status" value="1"/>
</dbReference>
<evidence type="ECO:0000259" key="9">
    <source>
        <dbReference type="PROSITE" id="PS50067"/>
    </source>
</evidence>
<feature type="region of interest" description="Disordered" evidence="8">
    <location>
        <begin position="665"/>
        <end position="752"/>
    </location>
</feature>
<organism evidence="10 11">
    <name type="scientific">Huso huso</name>
    <name type="common">Beluga</name>
    <name type="synonym">Acipenser huso</name>
    <dbReference type="NCBI Taxonomy" id="61971"/>
    <lineage>
        <taxon>Eukaryota</taxon>
        <taxon>Metazoa</taxon>
        <taxon>Chordata</taxon>
        <taxon>Craniata</taxon>
        <taxon>Vertebrata</taxon>
        <taxon>Euteleostomi</taxon>
        <taxon>Actinopterygii</taxon>
        <taxon>Chondrostei</taxon>
        <taxon>Acipenseriformes</taxon>
        <taxon>Acipenseridae</taxon>
        <taxon>Huso</taxon>
    </lineage>
</organism>
<dbReference type="SMART" id="SM00129">
    <property type="entry name" value="KISc"/>
    <property type="match status" value="1"/>
</dbReference>
<feature type="compositionally biased region" description="Low complexity" evidence="8">
    <location>
        <begin position="622"/>
        <end position="634"/>
    </location>
</feature>
<comment type="caution">
    <text evidence="10">The sequence shown here is derived from an EMBL/GenBank/DDBJ whole genome shotgun (WGS) entry which is preliminary data.</text>
</comment>
<proteinExistence type="inferred from homology"/>
<dbReference type="InterPro" id="IPR027417">
    <property type="entry name" value="P-loop_NTPase"/>
</dbReference>
<comment type="subcellular location">
    <subcellularLocation>
        <location evidence="1">Cytoplasm</location>
        <location evidence="1">Cytoskeleton</location>
    </subcellularLocation>
</comment>
<evidence type="ECO:0000256" key="5">
    <source>
        <dbReference type="PROSITE-ProRule" id="PRU00283"/>
    </source>
</evidence>
<protein>
    <recommendedName>
        <fullName evidence="6">Kinesin-like protein</fullName>
    </recommendedName>
</protein>
<feature type="coiled-coil region" evidence="7">
    <location>
        <begin position="369"/>
        <end position="396"/>
    </location>
</feature>
<keyword evidence="11" id="KW-1185">Reference proteome</keyword>
<name>A0ABR0YSF8_HUSHU</name>
<dbReference type="InterPro" id="IPR027640">
    <property type="entry name" value="Kinesin-like_fam"/>
</dbReference>
<evidence type="ECO:0000256" key="8">
    <source>
        <dbReference type="SAM" id="MobiDB-lite"/>
    </source>
</evidence>
<feature type="region of interest" description="Disordered" evidence="8">
    <location>
        <begin position="459"/>
        <end position="481"/>
    </location>
</feature>
<reference evidence="10 11" key="1">
    <citation type="submission" date="2021-05" db="EMBL/GenBank/DDBJ databases">
        <authorList>
            <person name="Zahm M."/>
            <person name="Klopp C."/>
            <person name="Cabau C."/>
            <person name="Kuhl H."/>
            <person name="Suciu R."/>
            <person name="Ciorpac M."/>
            <person name="Holostenco D."/>
            <person name="Gessner J."/>
            <person name="Wuertz S."/>
            <person name="Hohne C."/>
            <person name="Stock M."/>
            <person name="Gislard M."/>
            <person name="Lluch J."/>
            <person name="Milhes M."/>
            <person name="Lampietro C."/>
            <person name="Lopez Roques C."/>
            <person name="Donnadieu C."/>
            <person name="Du K."/>
            <person name="Schartl M."/>
            <person name="Guiguen Y."/>
        </authorList>
    </citation>
    <scope>NUCLEOTIDE SEQUENCE [LARGE SCALE GENOMIC DNA]</scope>
    <source>
        <strain evidence="10">Hh-F2</strain>
        <tissue evidence="10">Blood</tissue>
    </source>
</reference>
<keyword evidence="6" id="KW-0493">Microtubule</keyword>
<evidence type="ECO:0000256" key="1">
    <source>
        <dbReference type="ARBA" id="ARBA00004245"/>
    </source>
</evidence>
<dbReference type="CDD" id="cd00106">
    <property type="entry name" value="KISc"/>
    <property type="match status" value="1"/>
</dbReference>
<feature type="region of interest" description="Disordered" evidence="8">
    <location>
        <begin position="1"/>
        <end position="21"/>
    </location>
</feature>
<evidence type="ECO:0000313" key="11">
    <source>
        <dbReference type="Proteomes" id="UP001369086"/>
    </source>
</evidence>
<feature type="domain" description="Kinesin motor" evidence="9">
    <location>
        <begin position="25"/>
        <end position="361"/>
    </location>
</feature>
<keyword evidence="5 6" id="KW-0505">Motor protein</keyword>
<feature type="binding site" evidence="5">
    <location>
        <begin position="107"/>
        <end position="114"/>
    </location>
    <ligand>
        <name>ATP</name>
        <dbReference type="ChEBI" id="CHEBI:30616"/>
    </ligand>
</feature>
<gene>
    <name evidence="10" type="ORF">HHUSO_G25028</name>
</gene>
<dbReference type="PRINTS" id="PR00380">
    <property type="entry name" value="KINESINHEAVY"/>
</dbReference>
<dbReference type="PROSITE" id="PS00411">
    <property type="entry name" value="KINESIN_MOTOR_1"/>
    <property type="match status" value="1"/>
</dbReference>
<dbReference type="InterPro" id="IPR001752">
    <property type="entry name" value="Kinesin_motor_dom"/>
</dbReference>
<feature type="compositionally biased region" description="Low complexity" evidence="8">
    <location>
        <begin position="496"/>
        <end position="508"/>
    </location>
</feature>
<evidence type="ECO:0000256" key="6">
    <source>
        <dbReference type="RuleBase" id="RU000394"/>
    </source>
</evidence>
<keyword evidence="4" id="KW-0206">Cytoskeleton</keyword>
<feature type="region of interest" description="Disordered" evidence="8">
    <location>
        <begin position="496"/>
        <end position="523"/>
    </location>
</feature>
<dbReference type="EMBL" id="JAHFZB010000024">
    <property type="protein sequence ID" value="KAK6475496.1"/>
    <property type="molecule type" value="Genomic_DNA"/>
</dbReference>
<feature type="compositionally biased region" description="Basic and acidic residues" evidence="8">
    <location>
        <begin position="714"/>
        <end position="752"/>
    </location>
</feature>